<dbReference type="OrthoDB" id="6432391at2759"/>
<evidence type="ECO:0000313" key="2">
    <source>
        <dbReference type="EMBL" id="CDW21488.1"/>
    </source>
</evidence>
<feature type="region of interest" description="Disordered" evidence="1">
    <location>
        <begin position="132"/>
        <end position="172"/>
    </location>
</feature>
<dbReference type="EMBL" id="HACA01004127">
    <property type="protein sequence ID" value="CDW21488.1"/>
    <property type="molecule type" value="Transcribed_RNA"/>
</dbReference>
<proteinExistence type="predicted"/>
<organism evidence="2">
    <name type="scientific">Lepeophtheirus salmonis</name>
    <name type="common">Salmon louse</name>
    <name type="synonym">Caligus salmonis</name>
    <dbReference type="NCBI Taxonomy" id="72036"/>
    <lineage>
        <taxon>Eukaryota</taxon>
        <taxon>Metazoa</taxon>
        <taxon>Ecdysozoa</taxon>
        <taxon>Arthropoda</taxon>
        <taxon>Crustacea</taxon>
        <taxon>Multicrustacea</taxon>
        <taxon>Hexanauplia</taxon>
        <taxon>Copepoda</taxon>
        <taxon>Siphonostomatoida</taxon>
        <taxon>Caligidae</taxon>
        <taxon>Lepeophtheirus</taxon>
    </lineage>
</organism>
<accession>A0A0K2T631</accession>
<reference evidence="2" key="1">
    <citation type="submission" date="2014-05" db="EMBL/GenBank/DDBJ databases">
        <authorList>
            <person name="Chronopoulou M."/>
        </authorList>
    </citation>
    <scope>NUCLEOTIDE SEQUENCE</scope>
    <source>
        <tissue evidence="2">Whole organism</tissue>
    </source>
</reference>
<sequence length="172" mass="19969">VDRTIKLDLNDINEKVNMASKDLRLERVRLIKVKIHEVLGKDVTIALGELNTDVKVDLNYNDLFKTDAIDPNKTFISNTELSALLENDDLAPMPSDREVFGTILEDISKKFLEDKQRFEKNNQENQNRVSNALEKKLASRRVRRARNRVEDKEKEAYIDINSMKDKENNPIK</sequence>
<dbReference type="AlphaFoldDB" id="A0A0K2T631"/>
<evidence type="ECO:0000256" key="1">
    <source>
        <dbReference type="SAM" id="MobiDB-lite"/>
    </source>
</evidence>
<feature type="non-terminal residue" evidence="2">
    <location>
        <position position="1"/>
    </location>
</feature>
<protein>
    <submittedName>
        <fullName evidence="2">Uncharacterized protein</fullName>
    </submittedName>
</protein>
<feature type="compositionally biased region" description="Basic and acidic residues" evidence="1">
    <location>
        <begin position="147"/>
        <end position="172"/>
    </location>
</feature>
<name>A0A0K2T631_LEPSM</name>